<dbReference type="GO" id="GO:0061630">
    <property type="term" value="F:ubiquitin protein ligase activity"/>
    <property type="evidence" value="ECO:0007669"/>
    <property type="project" value="UniProtKB-UniRule"/>
</dbReference>
<feature type="coiled-coil region" evidence="12">
    <location>
        <begin position="707"/>
        <end position="764"/>
    </location>
</feature>
<evidence type="ECO:0000256" key="4">
    <source>
        <dbReference type="ARBA" id="ARBA00022679"/>
    </source>
</evidence>
<feature type="coiled-coil region" evidence="12">
    <location>
        <begin position="280"/>
        <end position="340"/>
    </location>
</feature>
<keyword evidence="9" id="KW-0472">Membrane</keyword>
<dbReference type="PROSITE" id="PS00518">
    <property type="entry name" value="ZF_RING_1"/>
    <property type="match status" value="3"/>
</dbReference>
<evidence type="ECO:0000256" key="1">
    <source>
        <dbReference type="ARBA" id="ARBA00000900"/>
    </source>
</evidence>
<keyword evidence="8 11" id="KW-0862">Zinc</keyword>
<feature type="domain" description="RING-type" evidence="14">
    <location>
        <begin position="371"/>
        <end position="417"/>
    </location>
</feature>
<dbReference type="InterPro" id="IPR045103">
    <property type="entry name" value="RNF5/RNF185-like"/>
</dbReference>
<feature type="coiled-coil region" evidence="12">
    <location>
        <begin position="1312"/>
        <end position="1398"/>
    </location>
</feature>
<evidence type="ECO:0000256" key="5">
    <source>
        <dbReference type="ARBA" id="ARBA00022723"/>
    </source>
</evidence>
<dbReference type="SUPFAM" id="SSF57850">
    <property type="entry name" value="RING/U-box"/>
    <property type="match status" value="4"/>
</dbReference>
<feature type="coiled-coil region" evidence="12">
    <location>
        <begin position="898"/>
        <end position="958"/>
    </location>
</feature>
<evidence type="ECO:0000256" key="8">
    <source>
        <dbReference type="ARBA" id="ARBA00022833"/>
    </source>
</evidence>
<dbReference type="InterPro" id="IPR001841">
    <property type="entry name" value="Znf_RING"/>
</dbReference>
<keyword evidence="4 11" id="KW-0808">Transferase</keyword>
<comment type="function">
    <text evidence="11">E3 ubiquitin-protein ligase.</text>
</comment>
<evidence type="ECO:0000259" key="14">
    <source>
        <dbReference type="PROSITE" id="PS50089"/>
    </source>
</evidence>
<dbReference type="PANTHER" id="PTHR12313">
    <property type="entry name" value="E3 UBIQUITIN-PROTEIN LIGASE RNF5-RELATED"/>
    <property type="match status" value="1"/>
</dbReference>
<evidence type="ECO:0000256" key="13">
    <source>
        <dbReference type="SAM" id="MobiDB-lite"/>
    </source>
</evidence>
<dbReference type="SMART" id="SM00184">
    <property type="entry name" value="RING"/>
    <property type="match status" value="4"/>
</dbReference>
<dbReference type="Pfam" id="PF13639">
    <property type="entry name" value="zf-RING_2"/>
    <property type="match status" value="2"/>
</dbReference>
<comment type="pathway">
    <text evidence="3 11">Protein modification; protein ubiquitination.</text>
</comment>
<comment type="caution">
    <text evidence="15">The sequence shown here is derived from an EMBL/GenBank/DDBJ whole genome shotgun (WGS) entry which is preliminary data.</text>
</comment>
<evidence type="ECO:0000256" key="7">
    <source>
        <dbReference type="ARBA" id="ARBA00022786"/>
    </source>
</evidence>
<evidence type="ECO:0000256" key="10">
    <source>
        <dbReference type="PROSITE-ProRule" id="PRU00175"/>
    </source>
</evidence>
<feature type="coiled-coil region" evidence="12">
    <location>
        <begin position="1113"/>
        <end position="1170"/>
    </location>
</feature>
<comment type="subcellular location">
    <subcellularLocation>
        <location evidence="2">Endomembrane system</location>
    </subcellularLocation>
    <subcellularLocation>
        <location evidence="11">Endoplasmic reticulum membrane</location>
        <topology evidence="11">Single-pass type IV membrane protein</topology>
    </subcellularLocation>
</comment>
<feature type="domain" description="RING-type" evidence="14">
    <location>
        <begin position="1186"/>
        <end position="1236"/>
    </location>
</feature>
<feature type="domain" description="RING-type" evidence="14">
    <location>
        <begin position="583"/>
        <end position="629"/>
    </location>
</feature>
<keyword evidence="16" id="KW-1185">Reference proteome</keyword>
<feature type="domain" description="RING-type" evidence="14">
    <location>
        <begin position="989"/>
        <end position="1035"/>
    </location>
</feature>
<evidence type="ECO:0000256" key="11">
    <source>
        <dbReference type="RuleBase" id="RU369090"/>
    </source>
</evidence>
<evidence type="ECO:0000256" key="12">
    <source>
        <dbReference type="SAM" id="Coils"/>
    </source>
</evidence>
<proteinExistence type="predicted"/>
<dbReference type="Pfam" id="PF00097">
    <property type="entry name" value="zf-C3HC4"/>
    <property type="match status" value="1"/>
</dbReference>
<protein>
    <recommendedName>
        <fullName evidence="11">E3 ubiquitin-protein ligase RMA</fullName>
        <ecNumber evidence="11">2.3.2.27</ecNumber>
    </recommendedName>
    <alternativeName>
        <fullName evidence="11">Protein RING membrane-anchor</fullName>
    </alternativeName>
    <alternativeName>
        <fullName evidence="11">RING-type E3 ubiquitin transferase RMA</fullName>
    </alternativeName>
</protein>
<dbReference type="InterPro" id="IPR018957">
    <property type="entry name" value="Znf_C3HC4_RING-type"/>
</dbReference>
<reference evidence="15 16" key="1">
    <citation type="journal article" date="2022" name="Nat. Genet.">
        <title>Improved pea reference genome and pan-genome highlight genomic features and evolutionary characteristics.</title>
        <authorList>
            <person name="Yang T."/>
            <person name="Liu R."/>
            <person name="Luo Y."/>
            <person name="Hu S."/>
            <person name="Wang D."/>
            <person name="Wang C."/>
            <person name="Pandey M.K."/>
            <person name="Ge S."/>
            <person name="Xu Q."/>
            <person name="Li N."/>
            <person name="Li G."/>
            <person name="Huang Y."/>
            <person name="Saxena R.K."/>
            <person name="Ji Y."/>
            <person name="Li M."/>
            <person name="Yan X."/>
            <person name="He Y."/>
            <person name="Liu Y."/>
            <person name="Wang X."/>
            <person name="Xiang C."/>
            <person name="Varshney R.K."/>
            <person name="Ding H."/>
            <person name="Gao S."/>
            <person name="Zong X."/>
        </authorList>
    </citation>
    <scope>NUCLEOTIDE SEQUENCE [LARGE SCALE GENOMIC DNA]</scope>
    <source>
        <strain evidence="15 16">cv. Zhongwan 6</strain>
    </source>
</reference>
<organism evidence="15 16">
    <name type="scientific">Pisum sativum</name>
    <name type="common">Garden pea</name>
    <name type="synonym">Lathyrus oleraceus</name>
    <dbReference type="NCBI Taxonomy" id="3888"/>
    <lineage>
        <taxon>Eukaryota</taxon>
        <taxon>Viridiplantae</taxon>
        <taxon>Streptophyta</taxon>
        <taxon>Embryophyta</taxon>
        <taxon>Tracheophyta</taxon>
        <taxon>Spermatophyta</taxon>
        <taxon>Magnoliopsida</taxon>
        <taxon>eudicotyledons</taxon>
        <taxon>Gunneridae</taxon>
        <taxon>Pentapetalae</taxon>
        <taxon>rosids</taxon>
        <taxon>fabids</taxon>
        <taxon>Fabales</taxon>
        <taxon>Fabaceae</taxon>
        <taxon>Papilionoideae</taxon>
        <taxon>50 kb inversion clade</taxon>
        <taxon>NPAAA clade</taxon>
        <taxon>Hologalegina</taxon>
        <taxon>IRL clade</taxon>
        <taxon>Fabeae</taxon>
        <taxon>Lathyrus</taxon>
    </lineage>
</organism>
<comment type="catalytic activity">
    <reaction evidence="1 11">
        <text>S-ubiquitinyl-[E2 ubiquitin-conjugating enzyme]-L-cysteine + [acceptor protein]-L-lysine = [E2 ubiquitin-conjugating enzyme]-L-cysteine + N(6)-ubiquitinyl-[acceptor protein]-L-lysine.</text>
        <dbReference type="EC" id="2.3.2.27"/>
    </reaction>
</comment>
<keyword evidence="5 11" id="KW-0479">Metal-binding</keyword>
<dbReference type="GO" id="GO:0005789">
    <property type="term" value="C:endoplasmic reticulum membrane"/>
    <property type="evidence" value="ECO:0007669"/>
    <property type="project" value="UniProtKB-SubCell"/>
</dbReference>
<evidence type="ECO:0000256" key="3">
    <source>
        <dbReference type="ARBA" id="ARBA00004906"/>
    </source>
</evidence>
<dbReference type="GO" id="GO:0008270">
    <property type="term" value="F:zinc ion binding"/>
    <property type="evidence" value="ECO:0007669"/>
    <property type="project" value="UniProtKB-KW"/>
</dbReference>
<keyword evidence="6 10" id="KW-0863">Zinc-finger</keyword>
<keyword evidence="7 11" id="KW-0833">Ubl conjugation pathway</keyword>
<gene>
    <name evidence="15" type="ORF">KIW84_024732</name>
</gene>
<dbReference type="GO" id="GO:0006511">
    <property type="term" value="P:ubiquitin-dependent protein catabolic process"/>
    <property type="evidence" value="ECO:0007669"/>
    <property type="project" value="UniProtKB-UniRule"/>
</dbReference>
<dbReference type="EMBL" id="JAMSHJ010000002">
    <property type="protein sequence ID" value="KAI5439085.1"/>
    <property type="molecule type" value="Genomic_DNA"/>
</dbReference>
<feature type="compositionally biased region" description="Polar residues" evidence="13">
    <location>
        <begin position="1"/>
        <end position="10"/>
    </location>
</feature>
<accession>A0A9D5BCK4</accession>
<dbReference type="PROSITE" id="PS50089">
    <property type="entry name" value="ZF_RING_2"/>
    <property type="match status" value="4"/>
</dbReference>
<keyword evidence="12" id="KW-0175">Coiled coil</keyword>
<dbReference type="EC" id="2.3.2.27" evidence="11"/>
<feature type="coiled-coil region" evidence="12">
    <location>
        <begin position="495"/>
        <end position="552"/>
    </location>
</feature>
<feature type="region of interest" description="Disordered" evidence="13">
    <location>
        <begin position="1"/>
        <end position="20"/>
    </location>
</feature>
<dbReference type="InterPro" id="IPR013083">
    <property type="entry name" value="Znf_RING/FYVE/PHD"/>
</dbReference>
<dbReference type="Gramene" id="Psat02G0473200-T1">
    <property type="protein sequence ID" value="KAI5439085.1"/>
    <property type="gene ID" value="KIW84_024732"/>
</dbReference>
<evidence type="ECO:0000256" key="2">
    <source>
        <dbReference type="ARBA" id="ARBA00004308"/>
    </source>
</evidence>
<dbReference type="InterPro" id="IPR017907">
    <property type="entry name" value="Znf_RING_CS"/>
</dbReference>
<comment type="domain">
    <text evidence="11">The RING-type zinc finger domain is responsible for E3 ligase activity.</text>
</comment>
<keyword evidence="11" id="KW-0256">Endoplasmic reticulum</keyword>
<dbReference type="Gene3D" id="3.30.40.10">
    <property type="entry name" value="Zinc/RING finger domain, C3HC4 (zinc finger)"/>
    <property type="match status" value="4"/>
</dbReference>
<evidence type="ECO:0000313" key="16">
    <source>
        <dbReference type="Proteomes" id="UP001058974"/>
    </source>
</evidence>
<name>A0A9D5BCK4_PEA</name>
<sequence length="1447" mass="171228">MVRLQGSVSRSAERRQSGVSTSFTQFGRKDEISDCTESILFWLHHRSHPQECPVCKGVVGEEKLVPLYGKGRSVTDPRTEIPPRPSDIHTLFASLEQTRLSREATKQRFKEYIDQCIEEFCVAQEQRIALLQEAQERPQRIRECRGEYRADAEQRIKKLRADAEQRINEFRAECCVETEQHIKECRGETKQRIKECRVEYDAAAGQRIKECREEAERRINESVTNPRTEIPPRPSDIHTLFPSLEKTRLSREATKQRFKEYIDLCIEEFCVAQEQRIALLQEAQERQQRIKECRAEAAQRIRECRGEYRADAEQRIKKLRADAEQRINEFRAECRVETEQRIKECRAETKQRIKECRVEYDAAAGQRIKECREEAERRINEFRADPVITLCGHLFYWPCLYKWLHHRSHPQECPVCKGVVGEEKLVPLYGKGRSVTDPRTEIPPRPSDIHTLFASLEQTRLSREATEQRFKEYIDQCIEEFCVAQEQHYRIKKFRAEAEQRIKECRAEAAQRIRECRGEYRADAEQRIKKLRADAEQRINEFRAECRVETEQRIKECRAETKQRIKECRVEYGAAAGQRIKECREEAERRINEFRADPVITLCGHLFCWPCLYKWLHHRSHPPECPVCKGVVGEEKLVPLYGKGRSVTDPRTEIPPRPSDIHTLFASLEQTRLSREATEQRFKEYIDQCIEEFCVAQEQHYRIKKFRAEAEQRIKECRAEAAQRIRECRGEYRADAEQRIKKLRADAEQRINEFRAECRVETEQRIKECRAETKQRIKECRVEYGAAAGQRIKECREEAEQRINEFRAWLHHRSHPQECPVCKGVVGEEKLVPLYGKGRSVTDPRTEIPPRPSDIHTLFASLEQTRLSREATEQRFKEYIDQCIEEFCVAQEQRIALLQEAQERQQRIKECRAEAAQRIRECRGEYRADAEQRIKKLRADAEQRINEFRAECRVETEQRIKECRAETKQRIKECRVEYGAAAGQRIKECREEAEQRINEFHADPVITLCGHLFCWPCLYKWLHHRSHPQECPVCKGVVGEEKLVPLYGKGRSVTDPRTEIPPRPSDIHTLFASLEQTRLSREATEQRFKEYIDQCIEEFCVAQEQHYRIKKFRAEAEQRIKECRAEAAQRIRECRGENRADAEQRIKKLRTDAEQRINEFRTECRVETEQRIKECRAQTKQRIKECRVEYGAATGQRINEFRADPVITLCGHLFCWPCLYKWLHHRSHPQECPVCKGVVGEEKLVPLYGKGRSVTDPRTKIPPRPSDIHTLFASLEQMRLSREATQQCFKEYIDKCIEEFCVAQEQRIALLQEAQERRFQQLECRIKECRADADYRIKKFRAEAEQRIKECRAEAAQRIRECRGEYRADAEQRIKKLRADAEQRINEFRAECRVETEQRIKECRAETKQRIKECRVEYGAAAGQRIKECREEAERRINEFHAIWEER</sequence>
<evidence type="ECO:0000313" key="15">
    <source>
        <dbReference type="EMBL" id="KAI5439085.1"/>
    </source>
</evidence>
<evidence type="ECO:0000256" key="9">
    <source>
        <dbReference type="ARBA" id="ARBA00023136"/>
    </source>
</evidence>
<dbReference type="Proteomes" id="UP001058974">
    <property type="component" value="Chromosome 2"/>
</dbReference>
<evidence type="ECO:0000256" key="6">
    <source>
        <dbReference type="ARBA" id="ARBA00022771"/>
    </source>
</evidence>